<organism evidence="3 4">
    <name type="scientific">Paraburkholderia fungorum</name>
    <dbReference type="NCBI Taxonomy" id="134537"/>
    <lineage>
        <taxon>Bacteria</taxon>
        <taxon>Pseudomonadati</taxon>
        <taxon>Pseudomonadota</taxon>
        <taxon>Betaproteobacteria</taxon>
        <taxon>Burkholderiales</taxon>
        <taxon>Burkholderiaceae</taxon>
        <taxon>Paraburkholderia</taxon>
    </lineage>
</organism>
<dbReference type="Pfam" id="PF06863">
    <property type="entry name" value="DUF1254"/>
    <property type="match status" value="1"/>
</dbReference>
<dbReference type="EMBL" id="CP010027">
    <property type="protein sequence ID" value="AJZ63797.1"/>
    <property type="molecule type" value="Genomic_DNA"/>
</dbReference>
<dbReference type="Gene3D" id="2.60.40.1610">
    <property type="entry name" value="Domain of unknown function DUF1254"/>
    <property type="match status" value="1"/>
</dbReference>
<feature type="domain" description="DUF1214" evidence="1">
    <location>
        <begin position="304"/>
        <end position="411"/>
    </location>
</feature>
<evidence type="ECO:0000313" key="3">
    <source>
        <dbReference type="EMBL" id="AJZ63797.1"/>
    </source>
</evidence>
<reference evidence="3 4" key="1">
    <citation type="journal article" date="2015" name="Genome Announc.">
        <title>Complete genome sequences for 59 burkholderia isolates, both pathogenic and near neighbor.</title>
        <authorList>
            <person name="Johnson S.L."/>
            <person name="Bishop-Lilly K.A."/>
            <person name="Ladner J.T."/>
            <person name="Daligault H.E."/>
            <person name="Davenport K.W."/>
            <person name="Jaissle J."/>
            <person name="Frey K.G."/>
            <person name="Koroleva G.I."/>
            <person name="Bruce D.C."/>
            <person name="Coyne S.R."/>
            <person name="Broomall S.M."/>
            <person name="Li P.E."/>
            <person name="Teshima H."/>
            <person name="Gibbons H.S."/>
            <person name="Palacios G.F."/>
            <person name="Rosenzweig C.N."/>
            <person name="Redden C.L."/>
            <person name="Xu Y."/>
            <person name="Minogue T.D."/>
            <person name="Chain P.S."/>
        </authorList>
    </citation>
    <scope>NUCLEOTIDE SEQUENCE [LARGE SCALE GENOMIC DNA]</scope>
    <source>
        <strain evidence="3 4">ATCC BAA-463</strain>
    </source>
</reference>
<evidence type="ECO:0000259" key="2">
    <source>
        <dbReference type="Pfam" id="PF06863"/>
    </source>
</evidence>
<feature type="domain" description="DUF1254" evidence="2">
    <location>
        <begin position="49"/>
        <end position="178"/>
    </location>
</feature>
<dbReference type="GeneID" id="66519656"/>
<name>A0AAU8TBW1_9BURK</name>
<evidence type="ECO:0000313" key="4">
    <source>
        <dbReference type="Proteomes" id="UP000032614"/>
    </source>
</evidence>
<dbReference type="PANTHER" id="PTHR36509:SF2">
    <property type="entry name" value="BLL3101 PROTEIN"/>
    <property type="match status" value="1"/>
</dbReference>
<dbReference type="KEGG" id="bfn:OI25_5845"/>
<dbReference type="InterPro" id="IPR010679">
    <property type="entry name" value="DUF1254"/>
</dbReference>
<sequence>MTIGNAQQEWAYVAGVQAFIYGYPLVEMVRTCALMTAVDEPQNNGRAPINQFSHCPRPWTHEDRDVVTPANDLLYSMAWLNLADGPVMFSTPAPTGRYFVMEFIDAYSDNFHNLGPRAMGPSAASFAIVGPDWSGSLPPGSIEIRCPTNLVWVLGRVLIDGVEDMEAARAFQAGFTLRATAPARVPRAVAAYQPWNEAGEAFFANLARAMADNPPPAVDTGLVAQFSRLGISAERAFDARVPNDAQVAVLRRAVAAGIEIVGGHTRSRRARPWSINYAGGRLGTDYLARSCTAMKGLGALASEEALYALGDFDSKGEQLDGAHDYVLHFPAGGLPPVDAFWSVSIYGSDFCFADNPIRRYAIGDRTRDLHYGPDGSLDILIQHAQPRQGISNWLPAPAGRFYLILRLYHPREAILSKAYTIPPVERIDERVNERVDGQVDEDVQR</sequence>
<dbReference type="SUPFAM" id="SSF160935">
    <property type="entry name" value="VPA0735-like"/>
    <property type="match status" value="1"/>
</dbReference>
<protein>
    <recommendedName>
        <fullName evidence="5">DUF1254 domain-containing protein</fullName>
    </recommendedName>
</protein>
<dbReference type="Pfam" id="PF06742">
    <property type="entry name" value="DUF1214"/>
    <property type="match status" value="1"/>
</dbReference>
<accession>A0AAU8TBW1</accession>
<dbReference type="RefSeq" id="WP_052719783.1">
    <property type="nucleotide sequence ID" value="NZ_CP010027.1"/>
</dbReference>
<gene>
    <name evidence="3" type="ORF">OI25_5845</name>
</gene>
<dbReference type="Proteomes" id="UP000032614">
    <property type="component" value="Chromosome 2"/>
</dbReference>
<dbReference type="InterPro" id="IPR037049">
    <property type="entry name" value="DUF1214_C_sf"/>
</dbReference>
<dbReference type="Gene3D" id="2.60.120.600">
    <property type="entry name" value="Domain of unknown function DUF1214, C-terminal domain"/>
    <property type="match status" value="1"/>
</dbReference>
<dbReference type="AlphaFoldDB" id="A0AAU8TBW1"/>
<evidence type="ECO:0000259" key="1">
    <source>
        <dbReference type="Pfam" id="PF06742"/>
    </source>
</evidence>
<dbReference type="PANTHER" id="PTHR36509">
    <property type="entry name" value="BLL3101 PROTEIN"/>
    <property type="match status" value="1"/>
</dbReference>
<dbReference type="InterPro" id="IPR010621">
    <property type="entry name" value="DUF1214"/>
</dbReference>
<proteinExistence type="predicted"/>
<evidence type="ECO:0008006" key="5">
    <source>
        <dbReference type="Google" id="ProtNLM"/>
    </source>
</evidence>
<dbReference type="InterPro" id="IPR037050">
    <property type="entry name" value="DUF1254_sf"/>
</dbReference>